<organism evidence="2 3">
    <name type="scientific">Fulvitalea axinellae</name>
    <dbReference type="NCBI Taxonomy" id="1182444"/>
    <lineage>
        <taxon>Bacteria</taxon>
        <taxon>Pseudomonadati</taxon>
        <taxon>Bacteroidota</taxon>
        <taxon>Cytophagia</taxon>
        <taxon>Cytophagales</taxon>
        <taxon>Persicobacteraceae</taxon>
        <taxon>Fulvitalea</taxon>
    </lineage>
</organism>
<evidence type="ECO:0000256" key="1">
    <source>
        <dbReference type="SAM" id="SignalP"/>
    </source>
</evidence>
<reference evidence="2 3" key="1">
    <citation type="submission" date="2021-12" db="EMBL/GenBank/DDBJ databases">
        <title>Genome sequencing of bacteria with rrn-lacking chromosome and rrn-plasmid.</title>
        <authorList>
            <person name="Anda M."/>
            <person name="Iwasaki W."/>
        </authorList>
    </citation>
    <scope>NUCLEOTIDE SEQUENCE [LARGE SCALE GENOMIC DNA]</scope>
    <source>
        <strain evidence="2 3">DSM 100852</strain>
    </source>
</reference>
<name>A0AAU9CSV1_9BACT</name>
<keyword evidence="3" id="KW-1185">Reference proteome</keyword>
<dbReference type="RefSeq" id="WP_338392599.1">
    <property type="nucleotide sequence ID" value="NZ_AP025314.1"/>
</dbReference>
<gene>
    <name evidence="2" type="ORF">FUAX_35140</name>
</gene>
<dbReference type="SUPFAM" id="SSF51445">
    <property type="entry name" value="(Trans)glycosidases"/>
    <property type="match status" value="1"/>
</dbReference>
<proteinExistence type="predicted"/>
<dbReference type="PROSITE" id="PS51257">
    <property type="entry name" value="PROKAR_LIPOPROTEIN"/>
    <property type="match status" value="1"/>
</dbReference>
<dbReference type="Proteomes" id="UP001348817">
    <property type="component" value="Chromosome"/>
</dbReference>
<accession>A0AAU9CSV1</accession>
<evidence type="ECO:0008006" key="4">
    <source>
        <dbReference type="Google" id="ProtNLM"/>
    </source>
</evidence>
<protein>
    <recommendedName>
        <fullName evidence="4">Alpha-galactosidase</fullName>
    </recommendedName>
</protein>
<dbReference type="AlphaFoldDB" id="A0AAU9CSV1"/>
<keyword evidence="1" id="KW-0732">Signal</keyword>
<feature type="signal peptide" evidence="1">
    <location>
        <begin position="1"/>
        <end position="27"/>
    </location>
</feature>
<evidence type="ECO:0000313" key="2">
    <source>
        <dbReference type="EMBL" id="BDD11082.1"/>
    </source>
</evidence>
<evidence type="ECO:0000313" key="3">
    <source>
        <dbReference type="Proteomes" id="UP001348817"/>
    </source>
</evidence>
<feature type="chain" id="PRO_5043851918" description="Alpha-galactosidase" evidence="1">
    <location>
        <begin position="28"/>
        <end position="696"/>
    </location>
</feature>
<dbReference type="Gene3D" id="3.20.20.70">
    <property type="entry name" value="Aldolase class I"/>
    <property type="match status" value="1"/>
</dbReference>
<dbReference type="KEGG" id="fax:FUAX_35140"/>
<dbReference type="EMBL" id="AP025314">
    <property type="protein sequence ID" value="BDD11082.1"/>
    <property type="molecule type" value="Genomic_DNA"/>
</dbReference>
<dbReference type="Pfam" id="PF02065">
    <property type="entry name" value="Melibiase"/>
    <property type="match status" value="1"/>
</dbReference>
<dbReference type="InterPro" id="IPR017853">
    <property type="entry name" value="GH"/>
</dbReference>
<dbReference type="InterPro" id="IPR013785">
    <property type="entry name" value="Aldolase_TIM"/>
</dbReference>
<sequence>MDGKLIRKGKRLFVLVLMVLAGASCQAKTDPVATLKGDVMTIANGKAEFVFRWNGGDPVPVSVRKGDAFMEFRKSGKNPSGLQVSGFQGKMTGGKFSVKMIKNQPGINDHLAVTAEGKIGKLGVRRVYRLYPEASALLCDFYLKGQGTKKALASVTADGGPTGVENPKASKSKHAGSFSALFDIPGSSLNMRSVKFYGATDHNDNLVEERDILAYKTVKLHGNLLLVRNKVEGKGIFIYKKSPLREADYDNPGYDFLVGRTQVKVAGLGVPSAGLSAKRWSKGYGVVFGLADSDSELDMLLALRDYQKAERFYNAADYDMVMMNTWGDRSRDSRMNEKFILAELEKCKKLGITHFQLDDGWQKGLSHNSSVKGGNKSWDKWSVDDWTPHPERFPNGFEPVVKKAKALGVRLGLWFNASSKDNYATWENDADILIGLYKKHGVRYFKIDGMMISSKKGEENFMCFFNKVVEETNGEVIFNMDVTAGKRFGYHVLDGNSNIFLENRYTDWTNYFPHRTLRNLWTLSRYFPPEGLQVEFLNKWRNAKKYGDNPLAPSNIPFDYCFATTMMGQPLAWFEASGLPAEAMPVAKTIKAYNKESADIHAGAVLPIGEEPSGTGWTGFQSIADQRTGYVLVMREFNDKGEEYVKTWLPEGKSVKFEAVLGAGKSFEAVAERNGEVRFALPKAHSFALYRYKVSN</sequence>